<evidence type="ECO:0000256" key="4">
    <source>
        <dbReference type="ARBA" id="ARBA00022748"/>
    </source>
</evidence>
<dbReference type="PANTHER" id="PTHR42852">
    <property type="entry name" value="THIOL:DISULFIDE INTERCHANGE PROTEIN DSBE"/>
    <property type="match status" value="1"/>
</dbReference>
<keyword evidence="4" id="KW-0201">Cytochrome c-type biogenesis</keyword>
<dbReference type="RefSeq" id="WP_273305303.1">
    <property type="nucleotide sequence ID" value="NZ_DYUD01000009.1"/>
</dbReference>
<evidence type="ECO:0000259" key="9">
    <source>
        <dbReference type="PROSITE" id="PS51352"/>
    </source>
</evidence>
<evidence type="ECO:0000256" key="5">
    <source>
        <dbReference type="ARBA" id="ARBA00023002"/>
    </source>
</evidence>
<dbReference type="InterPro" id="IPR050553">
    <property type="entry name" value="Thioredoxin_ResA/DsbE_sf"/>
</dbReference>
<dbReference type="SUPFAM" id="SSF52833">
    <property type="entry name" value="Thioredoxin-like"/>
    <property type="match status" value="1"/>
</dbReference>
<evidence type="ECO:0000256" key="7">
    <source>
        <dbReference type="ARBA" id="ARBA00023284"/>
    </source>
</evidence>
<dbReference type="InterPro" id="IPR013766">
    <property type="entry name" value="Thioredoxin_domain"/>
</dbReference>
<comment type="subcellular location">
    <subcellularLocation>
        <location evidence="1">Cell envelope</location>
    </subcellularLocation>
</comment>
<dbReference type="GO" id="GO:0004601">
    <property type="term" value="F:peroxidase activity"/>
    <property type="evidence" value="ECO:0007669"/>
    <property type="project" value="UniProtKB-KW"/>
</dbReference>
<name>A0A921STT6_9BACT</name>
<dbReference type="CDD" id="cd02966">
    <property type="entry name" value="TlpA_like_family"/>
    <property type="match status" value="1"/>
</dbReference>
<dbReference type="Gene3D" id="3.40.30.10">
    <property type="entry name" value="Glutaredoxin"/>
    <property type="match status" value="1"/>
</dbReference>
<protein>
    <submittedName>
        <fullName evidence="10">AhpC/TSA family protein</fullName>
    </submittedName>
</protein>
<sequence length="359" mass="39654">MKNRNFFLLVTVAAATLASCNNHASYTIDGTVSDSTLNGNTVYLTDMASNTVLDSAVIADNKFQFTGKADTAFIATLQSRPYRMHLIVENGNISVEMGESDKFSGTPLNDEMSTFMSAIDSLNNLFIAKQQEIVAKGLSGEEAAAAWNEVQAGLMGEANKVLSKYFDRNNNNAVGAWILANWGLAPEQLDSVINLSGDVLKANPLVKEMLKQLEMLKKTAVGQMFTDFTVEQPDGTKVSLSDYVGKGRYVLVDFWASWCGPCRREIPNIKELYDKYHDKGLDVLGVAVWDKPEDTQKAIEEMQVVWPQIINAQHIPTDLYGIQVIPHIILFAPDGTIAARDLREEAMKEKVTEVMTAKK</sequence>
<keyword evidence="3" id="KW-0575">Peroxidase</keyword>
<evidence type="ECO:0000256" key="1">
    <source>
        <dbReference type="ARBA" id="ARBA00004196"/>
    </source>
</evidence>
<dbReference type="PROSITE" id="PS51257">
    <property type="entry name" value="PROKAR_LIPOPROTEIN"/>
    <property type="match status" value="1"/>
</dbReference>
<dbReference type="EMBL" id="DYUD01000009">
    <property type="protein sequence ID" value="HJG88235.1"/>
    <property type="molecule type" value="Genomic_DNA"/>
</dbReference>
<reference evidence="10" key="2">
    <citation type="submission" date="2021-09" db="EMBL/GenBank/DDBJ databases">
        <authorList>
            <person name="Gilroy R."/>
        </authorList>
    </citation>
    <scope>NUCLEOTIDE SEQUENCE</scope>
    <source>
        <strain evidence="10">CHK121-7720</strain>
    </source>
</reference>
<dbReference type="AlphaFoldDB" id="A0A921STT6"/>
<dbReference type="PROSITE" id="PS00194">
    <property type="entry name" value="THIOREDOXIN_1"/>
    <property type="match status" value="1"/>
</dbReference>
<proteinExistence type="inferred from homology"/>
<dbReference type="Pfam" id="PF14289">
    <property type="entry name" value="DUF4369"/>
    <property type="match status" value="1"/>
</dbReference>
<dbReference type="InterPro" id="IPR025380">
    <property type="entry name" value="DUF4369"/>
</dbReference>
<dbReference type="PANTHER" id="PTHR42852:SF6">
    <property type="entry name" value="THIOL:DISULFIDE INTERCHANGE PROTEIN DSBE"/>
    <property type="match status" value="1"/>
</dbReference>
<keyword evidence="6" id="KW-1015">Disulfide bond</keyword>
<evidence type="ECO:0000313" key="10">
    <source>
        <dbReference type="EMBL" id="HJG88235.1"/>
    </source>
</evidence>
<gene>
    <name evidence="10" type="ORF">K8U91_01990</name>
</gene>
<keyword evidence="7" id="KW-0676">Redox-active center</keyword>
<organism evidence="10 11">
    <name type="scientific">Barnesiella viscericola</name>
    <dbReference type="NCBI Taxonomy" id="397865"/>
    <lineage>
        <taxon>Bacteria</taxon>
        <taxon>Pseudomonadati</taxon>
        <taxon>Bacteroidota</taxon>
        <taxon>Bacteroidia</taxon>
        <taxon>Bacteroidales</taxon>
        <taxon>Barnesiellaceae</taxon>
        <taxon>Barnesiella</taxon>
    </lineage>
</organism>
<feature type="chain" id="PRO_5038083317" evidence="8">
    <location>
        <begin position="25"/>
        <end position="359"/>
    </location>
</feature>
<dbReference type="GO" id="GO:0017004">
    <property type="term" value="P:cytochrome complex assembly"/>
    <property type="evidence" value="ECO:0007669"/>
    <property type="project" value="UniProtKB-KW"/>
</dbReference>
<evidence type="ECO:0000256" key="8">
    <source>
        <dbReference type="SAM" id="SignalP"/>
    </source>
</evidence>
<evidence type="ECO:0000256" key="3">
    <source>
        <dbReference type="ARBA" id="ARBA00022559"/>
    </source>
</evidence>
<evidence type="ECO:0000313" key="11">
    <source>
        <dbReference type="Proteomes" id="UP000757103"/>
    </source>
</evidence>
<accession>A0A921STT6</accession>
<keyword evidence="8" id="KW-0732">Signal</keyword>
<dbReference type="Proteomes" id="UP000757103">
    <property type="component" value="Unassembled WGS sequence"/>
</dbReference>
<dbReference type="PROSITE" id="PS51352">
    <property type="entry name" value="THIOREDOXIN_2"/>
    <property type="match status" value="1"/>
</dbReference>
<dbReference type="InterPro" id="IPR036249">
    <property type="entry name" value="Thioredoxin-like_sf"/>
</dbReference>
<feature type="signal peptide" evidence="8">
    <location>
        <begin position="1"/>
        <end position="24"/>
    </location>
</feature>
<dbReference type="InterPro" id="IPR000866">
    <property type="entry name" value="AhpC/TSA"/>
</dbReference>
<comment type="similarity">
    <text evidence="2">Belongs to the glutathione peroxidase family.</text>
</comment>
<keyword evidence="5" id="KW-0560">Oxidoreductase</keyword>
<feature type="domain" description="Thioredoxin" evidence="9">
    <location>
        <begin position="219"/>
        <end position="359"/>
    </location>
</feature>
<dbReference type="PROSITE" id="PS51355">
    <property type="entry name" value="GLUTATHIONE_PEROXID_3"/>
    <property type="match status" value="1"/>
</dbReference>
<dbReference type="GO" id="GO:0006979">
    <property type="term" value="P:response to oxidative stress"/>
    <property type="evidence" value="ECO:0007669"/>
    <property type="project" value="InterPro"/>
</dbReference>
<evidence type="ECO:0000256" key="6">
    <source>
        <dbReference type="ARBA" id="ARBA00023157"/>
    </source>
</evidence>
<dbReference type="GO" id="GO:0030313">
    <property type="term" value="C:cell envelope"/>
    <property type="evidence" value="ECO:0007669"/>
    <property type="project" value="UniProtKB-SubCell"/>
</dbReference>
<reference evidence="10" key="1">
    <citation type="journal article" date="2021" name="PeerJ">
        <title>Extensive microbial diversity within the chicken gut microbiome revealed by metagenomics and culture.</title>
        <authorList>
            <person name="Gilroy R."/>
            <person name="Ravi A."/>
            <person name="Getino M."/>
            <person name="Pursley I."/>
            <person name="Horton D.L."/>
            <person name="Alikhan N.F."/>
            <person name="Baker D."/>
            <person name="Gharbi K."/>
            <person name="Hall N."/>
            <person name="Watson M."/>
            <person name="Adriaenssens E.M."/>
            <person name="Foster-Nyarko E."/>
            <person name="Jarju S."/>
            <person name="Secka A."/>
            <person name="Antonio M."/>
            <person name="Oren A."/>
            <person name="Chaudhuri R.R."/>
            <person name="La Ragione R."/>
            <person name="Hildebrand F."/>
            <person name="Pallen M.J."/>
        </authorList>
    </citation>
    <scope>NUCLEOTIDE SEQUENCE</scope>
    <source>
        <strain evidence="10">CHK121-7720</strain>
    </source>
</reference>
<dbReference type="InterPro" id="IPR000889">
    <property type="entry name" value="Glutathione_peroxidase"/>
</dbReference>
<evidence type="ECO:0000256" key="2">
    <source>
        <dbReference type="ARBA" id="ARBA00006926"/>
    </source>
</evidence>
<dbReference type="InterPro" id="IPR017937">
    <property type="entry name" value="Thioredoxin_CS"/>
</dbReference>
<comment type="caution">
    <text evidence="10">The sequence shown here is derived from an EMBL/GenBank/DDBJ whole genome shotgun (WGS) entry which is preliminary data.</text>
</comment>
<dbReference type="Pfam" id="PF00578">
    <property type="entry name" value="AhpC-TSA"/>
    <property type="match status" value="1"/>
</dbReference>